<dbReference type="Proteomes" id="UP000051461">
    <property type="component" value="Unassembled WGS sequence"/>
</dbReference>
<dbReference type="AlphaFoldDB" id="A0A0R1H623"/>
<sequence>MGVAMSKDDTLKLAVQLATAQIQANALAKSDDPAAKLVLPGDLMDLVEMYVLKLNQKFNA</sequence>
<protein>
    <submittedName>
        <fullName evidence="1">Uncharacterized protein</fullName>
    </submittedName>
</protein>
<comment type="caution">
    <text evidence="1">The sequence shown here is derived from an EMBL/GenBank/DDBJ whole genome shotgun (WGS) entry which is preliminary data.</text>
</comment>
<proteinExistence type="predicted"/>
<gene>
    <name evidence="1" type="ORF">FC07_GL001743</name>
</gene>
<evidence type="ECO:0000313" key="1">
    <source>
        <dbReference type="EMBL" id="KRK40035.1"/>
    </source>
</evidence>
<name>A0A0R1H623_9LACO</name>
<evidence type="ECO:0000313" key="2">
    <source>
        <dbReference type="Proteomes" id="UP000051461"/>
    </source>
</evidence>
<keyword evidence="2" id="KW-1185">Reference proteome</keyword>
<organism evidence="1 2">
    <name type="scientific">Loigolactobacillus bifermentans DSM 20003</name>
    <dbReference type="NCBI Taxonomy" id="1423726"/>
    <lineage>
        <taxon>Bacteria</taxon>
        <taxon>Bacillati</taxon>
        <taxon>Bacillota</taxon>
        <taxon>Bacilli</taxon>
        <taxon>Lactobacillales</taxon>
        <taxon>Lactobacillaceae</taxon>
        <taxon>Loigolactobacillus</taxon>
    </lineage>
</organism>
<accession>A0A0R1H623</accession>
<reference evidence="1 2" key="1">
    <citation type="journal article" date="2015" name="Genome Announc.">
        <title>Expanding the biotechnology potential of lactobacilli through comparative genomics of 213 strains and associated genera.</title>
        <authorList>
            <person name="Sun Z."/>
            <person name="Harris H.M."/>
            <person name="McCann A."/>
            <person name="Guo C."/>
            <person name="Argimon S."/>
            <person name="Zhang W."/>
            <person name="Yang X."/>
            <person name="Jeffery I.B."/>
            <person name="Cooney J.C."/>
            <person name="Kagawa T.F."/>
            <person name="Liu W."/>
            <person name="Song Y."/>
            <person name="Salvetti E."/>
            <person name="Wrobel A."/>
            <person name="Rasinkangas P."/>
            <person name="Parkhill J."/>
            <person name="Rea M.C."/>
            <person name="O'Sullivan O."/>
            <person name="Ritari J."/>
            <person name="Douillard F.P."/>
            <person name="Paul Ross R."/>
            <person name="Yang R."/>
            <person name="Briner A.E."/>
            <person name="Felis G.E."/>
            <person name="de Vos W.M."/>
            <person name="Barrangou R."/>
            <person name="Klaenhammer T.R."/>
            <person name="Caufield P.W."/>
            <person name="Cui Y."/>
            <person name="Zhang H."/>
            <person name="O'Toole P.W."/>
        </authorList>
    </citation>
    <scope>NUCLEOTIDE SEQUENCE [LARGE SCALE GENOMIC DNA]</scope>
    <source>
        <strain evidence="1 2">DSM 20003</strain>
    </source>
</reference>
<dbReference type="EMBL" id="AZDA01000025">
    <property type="protein sequence ID" value="KRK40035.1"/>
    <property type="molecule type" value="Genomic_DNA"/>
</dbReference>
<dbReference type="PATRIC" id="fig|1423726.3.peg.1803"/>